<proteinExistence type="predicted"/>
<reference evidence="2 3" key="1">
    <citation type="submission" date="2010-05" db="EMBL/GenBank/DDBJ databases">
        <title>The Genome Sequence of Thecamonas trahens ATCC 50062.</title>
        <authorList>
            <consortium name="The Broad Institute Genome Sequencing Platform"/>
            <person name="Russ C."/>
            <person name="Cuomo C."/>
            <person name="Shea T."/>
            <person name="Young S.K."/>
            <person name="Zeng Q."/>
            <person name="Koehrsen M."/>
            <person name="Haas B."/>
            <person name="Borodovsky M."/>
            <person name="Guigo R."/>
            <person name="Alvarado L."/>
            <person name="Berlin A."/>
            <person name="Bochicchio J."/>
            <person name="Borenstein D."/>
            <person name="Chapman S."/>
            <person name="Chen Z."/>
            <person name="Freedman E."/>
            <person name="Gellesch M."/>
            <person name="Goldberg J."/>
            <person name="Griggs A."/>
            <person name="Gujja S."/>
            <person name="Heilman E."/>
            <person name="Heiman D."/>
            <person name="Hepburn T."/>
            <person name="Howarth C."/>
            <person name="Jen D."/>
            <person name="Larson L."/>
            <person name="Mehta T."/>
            <person name="Park D."/>
            <person name="Pearson M."/>
            <person name="Roberts A."/>
            <person name="Saif S."/>
            <person name="Shenoy N."/>
            <person name="Sisk P."/>
            <person name="Stolte C."/>
            <person name="Sykes S."/>
            <person name="Thomson T."/>
            <person name="Walk T."/>
            <person name="White J."/>
            <person name="Yandava C."/>
            <person name="Burger G."/>
            <person name="Gray M.W."/>
            <person name="Holland P.W.H."/>
            <person name="King N."/>
            <person name="Lang F.B.F."/>
            <person name="Roger A.J."/>
            <person name="Ruiz-Trillo I."/>
            <person name="Lander E."/>
            <person name="Nusbaum C."/>
        </authorList>
    </citation>
    <scope>NUCLEOTIDE SEQUENCE [LARGE SCALE GENOMIC DNA]</scope>
    <source>
        <strain evidence="2 3">ATCC 50062</strain>
    </source>
</reference>
<dbReference type="RefSeq" id="XP_013761185.1">
    <property type="nucleotide sequence ID" value="XM_013905731.1"/>
</dbReference>
<evidence type="ECO:0000313" key="3">
    <source>
        <dbReference type="Proteomes" id="UP000054408"/>
    </source>
</evidence>
<organism evidence="2 3">
    <name type="scientific">Thecamonas trahens ATCC 50062</name>
    <dbReference type="NCBI Taxonomy" id="461836"/>
    <lineage>
        <taxon>Eukaryota</taxon>
        <taxon>Apusozoa</taxon>
        <taxon>Apusomonadida</taxon>
        <taxon>Apusomonadidae</taxon>
        <taxon>Thecamonas</taxon>
    </lineage>
</organism>
<dbReference type="OrthoDB" id="9996895at2759"/>
<gene>
    <name evidence="2" type="ORF">AMSG_02164</name>
</gene>
<dbReference type="PANTHER" id="PTHR23389">
    <property type="entry name" value="CHROMOSOME TRANSMISSION FIDELITY FACTOR 18"/>
    <property type="match status" value="1"/>
</dbReference>
<dbReference type="GO" id="GO:0003677">
    <property type="term" value="F:DNA binding"/>
    <property type="evidence" value="ECO:0007669"/>
    <property type="project" value="TreeGrafter"/>
</dbReference>
<protein>
    <recommendedName>
        <fullName evidence="4">AAA+ ATPase domain-containing protein</fullName>
    </recommendedName>
</protein>
<evidence type="ECO:0008006" key="4">
    <source>
        <dbReference type="Google" id="ProtNLM"/>
    </source>
</evidence>
<keyword evidence="3" id="KW-1185">Reference proteome</keyword>
<dbReference type="Gene3D" id="3.40.50.300">
    <property type="entry name" value="P-loop containing nucleotide triphosphate hydrolases"/>
    <property type="match status" value="1"/>
</dbReference>
<name>A0A0L0DX95_THETB</name>
<evidence type="ECO:0000256" key="1">
    <source>
        <dbReference type="SAM" id="MobiDB-lite"/>
    </source>
</evidence>
<dbReference type="GO" id="GO:0005634">
    <property type="term" value="C:nucleus"/>
    <property type="evidence" value="ECO:0007669"/>
    <property type="project" value="TreeGrafter"/>
</dbReference>
<dbReference type="AlphaFoldDB" id="A0A0L0DX95"/>
<dbReference type="EMBL" id="GL349440">
    <property type="protein sequence ID" value="KNC56148.1"/>
    <property type="molecule type" value="Genomic_DNA"/>
</dbReference>
<accession>A0A0L0DX95</accession>
<feature type="compositionally biased region" description="Basic residues" evidence="1">
    <location>
        <begin position="39"/>
        <end position="56"/>
    </location>
</feature>
<sequence>METHRLLVIGSSPTPVIALSSESDVVVVEESPLVLASSRRSRAKSGPKQKRKRKRTLAFEIEADEVSKRNKALGSSHQPKLTAFIGGSGKASAERMSLPAGGGGTDSVVDEETTGSSEDDEVGTSSGPPSPAAFFLTPAQRKAKKLRDQQRALRKAKARYAEDVAHINSAFGATTAIAAVFTQKPQPGSAVPGRVACYSPAELEALPLAPWPAGPANHVRQLEPDASRIAPSPAMAGMPAIPDMVEVPSVAVARAAQARFVSSLSEGATWRGNARVLDLVSDDDDDNGSGEMCVDMAAVIDTLCVEYDVDPREMASYVAMYRGAAEAGAVNAQWVDVYTPAALGAALCADEVAQLVESWLVDWANLKRRQRKQDKSRRTFKRMQLDQLYGMWSPASPDVDELERAMMELTTADVLVLQGALGTGKTQVVYSLAAKLGYRVIEVGPGELRSGHKILSRFGEATRSHSLFGARATPSPTPASTGSSPLAPFFGGAPVAKPVKPAAAPKREPPVKTILLFEEVDVLFDDDRGFWTALDTLVTQSKQPILLTCNAVPPEMDGLRCSYHTLAMEQVRVPSLALHLQLIALMAGVTLLRRDVELLVESCGCDVRACLQQLQFWIQHTACSCGPNAGHVVAVPLWERAAASEVVGAGGATKLETVTASYVEAIAPPDTTTAGALARLAAVGSWADRVPATGMPEPAHADVMLRQAMQCAAAAAAMATWPQALVPPHVMLENAPGVLARRALAECASAQLRRDYYDAAAVSVCGPELLVRGQQVTFDVLSYMVRMCLDEAARQARWTRRRFRHHLRDAIRHGVAVTLGKPRFRGTAPGEEAVVEEGVTGEAKAE</sequence>
<feature type="region of interest" description="Disordered" evidence="1">
    <location>
        <begin position="32"/>
        <end position="148"/>
    </location>
</feature>
<dbReference type="Proteomes" id="UP000054408">
    <property type="component" value="Unassembled WGS sequence"/>
</dbReference>
<dbReference type="GeneID" id="25561864"/>
<dbReference type="SUPFAM" id="SSF52540">
    <property type="entry name" value="P-loop containing nucleoside triphosphate hydrolases"/>
    <property type="match status" value="1"/>
</dbReference>
<dbReference type="eggNOG" id="KOG1968">
    <property type="taxonomic scope" value="Eukaryota"/>
</dbReference>
<dbReference type="InterPro" id="IPR027417">
    <property type="entry name" value="P-loop_NTPase"/>
</dbReference>
<evidence type="ECO:0000313" key="2">
    <source>
        <dbReference type="EMBL" id="KNC56148.1"/>
    </source>
</evidence>
<dbReference type="STRING" id="461836.A0A0L0DX95"/>
<dbReference type="PANTHER" id="PTHR23389:SF21">
    <property type="entry name" value="ATPASE FAMILY AAA DOMAIN-CONTAINING PROTEIN 5"/>
    <property type="match status" value="1"/>
</dbReference>
<feature type="compositionally biased region" description="Acidic residues" evidence="1">
    <location>
        <begin position="108"/>
        <end position="122"/>
    </location>
</feature>